<evidence type="ECO:0000313" key="2">
    <source>
        <dbReference type="EMBL" id="PSK81042.1"/>
    </source>
</evidence>
<sequence length="392" mass="44204">MKQSERKYVAGAIAIFMVIGGLHRCVEPFNPSVEKYSDLLVIDATLTDEPGVQKVTVSRTSSLNDSAFIPEIGCTVTILDDVGNIYDLSDGGNGRYAANFNSEQLQTGTSYMLRVIDNSGDVFESDYQKLLPPPKIDSVTYRYGPKYTPEFPEGLLGCQFYVNASAPGGEMKFYRWSMQETWEYHSIYQVGAMWDGALHDNYYFKENRTICWMTKEVPGIYTATTRDMAGNVLKNIKLNYVSVGSDRLKFRYSLLVREYSLSPEAYEFWSGLEKQTQQTGGLYETQPYMLTGNISCVSNPEKTALGFFSTSGVSKKRIFVKRSPYPVRDIVCSSDTIRGTGDLMPYPPSSYPVYMYYFILPSGGLMRVASNQRCFDCLVRGGTNVKPDFWED</sequence>
<evidence type="ECO:0000313" key="1">
    <source>
        <dbReference type="EMBL" id="GET22160.1"/>
    </source>
</evidence>
<evidence type="ECO:0000313" key="3">
    <source>
        <dbReference type="Proteomes" id="UP000240621"/>
    </source>
</evidence>
<comment type="caution">
    <text evidence="2">The sequence shown here is derived from an EMBL/GenBank/DDBJ whole genome shotgun (WGS) entry which is preliminary data.</text>
</comment>
<dbReference type="InterPro" id="IPR025345">
    <property type="entry name" value="DUF4249"/>
</dbReference>
<dbReference type="RefSeq" id="WP_106543363.1">
    <property type="nucleotide sequence ID" value="NZ_BLAU01000001.1"/>
</dbReference>
<dbReference type="Pfam" id="PF14054">
    <property type="entry name" value="DUF4249"/>
    <property type="match status" value="1"/>
</dbReference>
<organism evidence="2 3">
    <name type="scientific">Prolixibacter denitrificans</name>
    <dbReference type="NCBI Taxonomy" id="1541063"/>
    <lineage>
        <taxon>Bacteria</taxon>
        <taxon>Pseudomonadati</taxon>
        <taxon>Bacteroidota</taxon>
        <taxon>Bacteroidia</taxon>
        <taxon>Marinilabiliales</taxon>
        <taxon>Prolixibacteraceae</taxon>
        <taxon>Prolixibacter</taxon>
    </lineage>
</organism>
<reference evidence="2 3" key="1">
    <citation type="submission" date="2018-03" db="EMBL/GenBank/DDBJ databases">
        <title>Genomic Encyclopedia of Archaeal and Bacterial Type Strains, Phase II (KMG-II): from individual species to whole genera.</title>
        <authorList>
            <person name="Goeker M."/>
        </authorList>
    </citation>
    <scope>NUCLEOTIDE SEQUENCE [LARGE SCALE GENOMIC DNA]</scope>
    <source>
        <strain evidence="2 3">DSM 27267</strain>
    </source>
</reference>
<dbReference type="EMBL" id="BLAU01000001">
    <property type="protein sequence ID" value="GET22160.1"/>
    <property type="molecule type" value="Genomic_DNA"/>
</dbReference>
<accession>A0A2P8C7W4</accession>
<proteinExistence type="predicted"/>
<keyword evidence="4" id="KW-1185">Reference proteome</keyword>
<protein>
    <submittedName>
        <fullName evidence="2">Uncharacterized protein DUF4249</fullName>
    </submittedName>
</protein>
<gene>
    <name evidence="2" type="ORF">CLV93_11119</name>
    <name evidence="1" type="ORF">JCM18694_24060</name>
</gene>
<name>A0A2P8C7W4_9BACT</name>
<dbReference type="Proteomes" id="UP000240621">
    <property type="component" value="Unassembled WGS sequence"/>
</dbReference>
<dbReference type="OrthoDB" id="1062680at2"/>
<dbReference type="AlphaFoldDB" id="A0A2P8C7W4"/>
<reference evidence="1 4" key="2">
    <citation type="submission" date="2019-10" db="EMBL/GenBank/DDBJ databases">
        <title>Prolixibacter strains distinguished by the presence of nitrate reductase genes were adept at nitrate-dependent anaerobic corrosion of metallic iron and carbon steel.</title>
        <authorList>
            <person name="Iino T."/>
            <person name="Shono N."/>
            <person name="Ito K."/>
            <person name="Nakamura R."/>
            <person name="Sueoka K."/>
            <person name="Harayama S."/>
            <person name="Ohkuma M."/>
        </authorList>
    </citation>
    <scope>NUCLEOTIDE SEQUENCE [LARGE SCALE GENOMIC DNA]</scope>
    <source>
        <strain evidence="1 4">MIC1-1</strain>
    </source>
</reference>
<dbReference type="EMBL" id="PYGC01000011">
    <property type="protein sequence ID" value="PSK81042.1"/>
    <property type="molecule type" value="Genomic_DNA"/>
</dbReference>
<dbReference type="Proteomes" id="UP000396862">
    <property type="component" value="Unassembled WGS sequence"/>
</dbReference>
<evidence type="ECO:0000313" key="4">
    <source>
        <dbReference type="Proteomes" id="UP000396862"/>
    </source>
</evidence>